<comment type="caution">
    <text evidence="1">The sequence shown here is derived from an EMBL/GenBank/DDBJ whole genome shotgun (WGS) entry which is preliminary data.</text>
</comment>
<evidence type="ECO:0000313" key="2">
    <source>
        <dbReference type="Proteomes" id="UP000186955"/>
    </source>
</evidence>
<name>A0A1Q5T408_9EURO</name>
<evidence type="ECO:0000313" key="1">
    <source>
        <dbReference type="EMBL" id="OKO94970.1"/>
    </source>
</evidence>
<proteinExistence type="predicted"/>
<keyword evidence="2" id="KW-1185">Reference proteome</keyword>
<gene>
    <name evidence="1" type="ORF">PENSUB_11373</name>
</gene>
<organism evidence="1 2">
    <name type="scientific">Penicillium subrubescens</name>
    <dbReference type="NCBI Taxonomy" id="1316194"/>
    <lineage>
        <taxon>Eukaryota</taxon>
        <taxon>Fungi</taxon>
        <taxon>Dikarya</taxon>
        <taxon>Ascomycota</taxon>
        <taxon>Pezizomycotina</taxon>
        <taxon>Eurotiomycetes</taxon>
        <taxon>Eurotiomycetidae</taxon>
        <taxon>Eurotiales</taxon>
        <taxon>Aspergillaceae</taxon>
        <taxon>Penicillium</taxon>
    </lineage>
</organism>
<dbReference type="EMBL" id="MNBE01000708">
    <property type="protein sequence ID" value="OKO94970.1"/>
    <property type="molecule type" value="Genomic_DNA"/>
</dbReference>
<sequence length="145" mass="16051">MAHYVQVVLVTLLAIIFGYYKTYVQAAVQLFPGLEKMIQPLEDFPEYHCRRMRHPLLESCEDVWLDPSGRTLYAACANPIARVVWSRGGNRYDLRGRVAGGGGIEHITVLDIDQPGADGLACEHWNSATAKATSSNLIYTGLMPA</sequence>
<protein>
    <submittedName>
        <fullName evidence="1">Uncharacterized protein</fullName>
    </submittedName>
</protein>
<dbReference type="Proteomes" id="UP000186955">
    <property type="component" value="Unassembled WGS sequence"/>
</dbReference>
<accession>A0A1Q5T408</accession>
<dbReference type="OrthoDB" id="5307922at2759"/>
<dbReference type="AlphaFoldDB" id="A0A1Q5T408"/>
<reference evidence="1 2" key="1">
    <citation type="submission" date="2016-10" db="EMBL/GenBank/DDBJ databases">
        <title>Genome sequence of the ascomycete fungus Penicillium subrubescens.</title>
        <authorList>
            <person name="De Vries R.P."/>
            <person name="Peng M."/>
            <person name="Dilokpimol A."/>
            <person name="Hilden K."/>
            <person name="Makela M.R."/>
            <person name="Grigoriev I."/>
            <person name="Riley R."/>
            <person name="Granchi Z."/>
        </authorList>
    </citation>
    <scope>NUCLEOTIDE SEQUENCE [LARGE SCALE GENOMIC DNA]</scope>
    <source>
        <strain evidence="1 2">CBS 132785</strain>
    </source>
</reference>